<name>A0A243BFZ3_BACTU</name>
<gene>
    <name evidence="1" type="ORF">BK742_12560</name>
</gene>
<evidence type="ECO:0000313" key="1">
    <source>
        <dbReference type="EMBL" id="OTY45046.1"/>
    </source>
</evidence>
<sequence>MEMIRRDEYAVYKGTEYSISKIGNRFILTSTNQKDLQNGFIPYERNPNLFIKEVEKSELETAYDITPFAKHKEIMFRIIGENKDKGTVSIYTIDPKVGKELGMSSPGRGEFVKDVRLEDVELIEKVEPIWGFTLNKEN</sequence>
<evidence type="ECO:0000313" key="2">
    <source>
        <dbReference type="Proteomes" id="UP000195089"/>
    </source>
</evidence>
<organism evidence="1 2">
    <name type="scientific">Bacillus thuringiensis serovar pingluonsis</name>
    <dbReference type="NCBI Taxonomy" id="180881"/>
    <lineage>
        <taxon>Bacteria</taxon>
        <taxon>Bacillati</taxon>
        <taxon>Bacillota</taxon>
        <taxon>Bacilli</taxon>
        <taxon>Bacillales</taxon>
        <taxon>Bacillaceae</taxon>
        <taxon>Bacillus</taxon>
        <taxon>Bacillus cereus group</taxon>
    </lineage>
</organism>
<dbReference type="AlphaFoldDB" id="A0A243BFZ3"/>
<reference evidence="1 2" key="1">
    <citation type="submission" date="2016-10" db="EMBL/GenBank/DDBJ databases">
        <title>Comparative genomics of Bacillus thuringiensis reveals a path to pathogens against multiple invertebrate hosts.</title>
        <authorList>
            <person name="Zheng J."/>
            <person name="Gao Q."/>
            <person name="Liu H."/>
            <person name="Peng D."/>
            <person name="Ruan L."/>
            <person name="Sun M."/>
        </authorList>
    </citation>
    <scope>NUCLEOTIDE SEQUENCE [LARGE SCALE GENOMIC DNA]</scope>
    <source>
        <strain evidence="1">BGSC 4BX1</strain>
    </source>
</reference>
<comment type="caution">
    <text evidence="1">The sequence shown here is derived from an EMBL/GenBank/DDBJ whole genome shotgun (WGS) entry which is preliminary data.</text>
</comment>
<dbReference type="Proteomes" id="UP000195089">
    <property type="component" value="Unassembled WGS sequence"/>
</dbReference>
<accession>A0A243BFZ3</accession>
<proteinExistence type="predicted"/>
<protein>
    <submittedName>
        <fullName evidence="1">Uncharacterized protein</fullName>
    </submittedName>
</protein>
<dbReference type="EMBL" id="NFDL01000046">
    <property type="protein sequence ID" value="OTY45046.1"/>
    <property type="molecule type" value="Genomic_DNA"/>
</dbReference>